<gene>
    <name evidence="2" type="ORF">EZS28_041100</name>
</gene>
<evidence type="ECO:0000259" key="1">
    <source>
        <dbReference type="Pfam" id="PF25474"/>
    </source>
</evidence>
<reference evidence="2 3" key="1">
    <citation type="submission" date="2019-03" db="EMBL/GenBank/DDBJ databases">
        <title>Single cell metagenomics reveals metabolic interactions within the superorganism composed of flagellate Streblomastix strix and complex community of Bacteroidetes bacteria on its surface.</title>
        <authorList>
            <person name="Treitli S.C."/>
            <person name="Kolisko M."/>
            <person name="Husnik F."/>
            <person name="Keeling P."/>
            <person name="Hampl V."/>
        </authorList>
    </citation>
    <scope>NUCLEOTIDE SEQUENCE [LARGE SCALE GENOMIC DNA]</scope>
    <source>
        <strain evidence="2">ST1C</strain>
    </source>
</reference>
<proteinExistence type="predicted"/>
<dbReference type="InterPro" id="IPR057352">
    <property type="entry name" value="TPR_TmcB/C"/>
</dbReference>
<comment type="caution">
    <text evidence="2">The sequence shown here is derived from an EMBL/GenBank/DDBJ whole genome shotgun (WGS) entry which is preliminary data.</text>
</comment>
<evidence type="ECO:0000313" key="3">
    <source>
        <dbReference type="Proteomes" id="UP000324800"/>
    </source>
</evidence>
<organism evidence="2 3">
    <name type="scientific">Streblomastix strix</name>
    <dbReference type="NCBI Taxonomy" id="222440"/>
    <lineage>
        <taxon>Eukaryota</taxon>
        <taxon>Metamonada</taxon>
        <taxon>Preaxostyla</taxon>
        <taxon>Oxymonadida</taxon>
        <taxon>Streblomastigidae</taxon>
        <taxon>Streblomastix</taxon>
    </lineage>
</organism>
<sequence length="90" mass="10613">MLSKDNLDLSKIMTYIDQAIVYEKYSREIFEDLLQRHAKSVELIRAYGLLLRDIYRDDDMALSLFDQANDIEQQEKERKDKSIAKLNGNV</sequence>
<evidence type="ECO:0000313" key="2">
    <source>
        <dbReference type="EMBL" id="KAA6363373.1"/>
    </source>
</evidence>
<dbReference type="Proteomes" id="UP000324800">
    <property type="component" value="Unassembled WGS sequence"/>
</dbReference>
<name>A0A5J4TZF9_9EUKA</name>
<dbReference type="AlphaFoldDB" id="A0A5J4TZF9"/>
<dbReference type="EMBL" id="SNRW01022998">
    <property type="protein sequence ID" value="KAA6363373.1"/>
    <property type="molecule type" value="Genomic_DNA"/>
</dbReference>
<accession>A0A5J4TZF9</accession>
<dbReference type="Pfam" id="PF25474">
    <property type="entry name" value="TPR_TmcB"/>
    <property type="match status" value="1"/>
</dbReference>
<protein>
    <recommendedName>
        <fullName evidence="1">TmcB/TmcC TPR repeats domain-containing protein</fullName>
    </recommendedName>
</protein>
<feature type="domain" description="TmcB/TmcC TPR repeats" evidence="1">
    <location>
        <begin position="2"/>
        <end position="76"/>
    </location>
</feature>